<keyword evidence="4" id="KW-1185">Reference proteome</keyword>
<comment type="cofactor">
    <cofactor evidence="1">
        <name>Zn(2+)</name>
        <dbReference type="ChEBI" id="CHEBI:29105"/>
    </cofactor>
    <text evidence="1">Binds 1 zinc ion per subunit.</text>
</comment>
<dbReference type="EMBL" id="ML769582">
    <property type="protein sequence ID" value="KAE9393033.1"/>
    <property type="molecule type" value="Genomic_DNA"/>
</dbReference>
<proteinExistence type="predicted"/>
<keyword evidence="1" id="KW-0862">Zinc</keyword>
<evidence type="ECO:0000256" key="2">
    <source>
        <dbReference type="SAM" id="MobiDB-lite"/>
    </source>
</evidence>
<dbReference type="Gene3D" id="3.10.170.10">
    <property type="match status" value="1"/>
</dbReference>
<dbReference type="GO" id="GO:0005615">
    <property type="term" value="C:extracellular space"/>
    <property type="evidence" value="ECO:0007669"/>
    <property type="project" value="InterPro"/>
</dbReference>
<dbReference type="GO" id="GO:0006508">
    <property type="term" value="P:proteolysis"/>
    <property type="evidence" value="ECO:0007669"/>
    <property type="project" value="UniProtKB-KW"/>
</dbReference>
<accession>A0A6A4H5Q4</accession>
<gene>
    <name evidence="3" type="ORF">BT96DRAFT_255745</name>
</gene>
<dbReference type="OrthoDB" id="3227768at2759"/>
<evidence type="ECO:0000313" key="4">
    <source>
        <dbReference type="Proteomes" id="UP000799118"/>
    </source>
</evidence>
<reference evidence="3" key="1">
    <citation type="journal article" date="2019" name="Environ. Microbiol.">
        <title>Fungal ecological strategies reflected in gene transcription - a case study of two litter decomposers.</title>
        <authorList>
            <person name="Barbi F."/>
            <person name="Kohler A."/>
            <person name="Barry K."/>
            <person name="Baskaran P."/>
            <person name="Daum C."/>
            <person name="Fauchery L."/>
            <person name="Ihrmark K."/>
            <person name="Kuo A."/>
            <person name="LaButti K."/>
            <person name="Lipzen A."/>
            <person name="Morin E."/>
            <person name="Grigoriev I.V."/>
            <person name="Henrissat B."/>
            <person name="Lindahl B."/>
            <person name="Martin F."/>
        </authorList>
    </citation>
    <scope>NUCLEOTIDE SEQUENCE</scope>
    <source>
        <strain evidence="3">JB14</strain>
    </source>
</reference>
<dbReference type="Proteomes" id="UP000799118">
    <property type="component" value="Unassembled WGS sequence"/>
</dbReference>
<dbReference type="GO" id="GO:0008270">
    <property type="term" value="F:zinc ion binding"/>
    <property type="evidence" value="ECO:0007669"/>
    <property type="project" value="InterPro"/>
</dbReference>
<evidence type="ECO:0000313" key="3">
    <source>
        <dbReference type="EMBL" id="KAE9393033.1"/>
    </source>
</evidence>
<protein>
    <submittedName>
        <fullName evidence="3">Uncharacterized protein</fullName>
    </submittedName>
</protein>
<sequence length="144" mass="15723">MEDNWYEAAVSAIAPHRIISVVDWASDAPIPVPETPKEPASYNVFAWGVNDSSVGNRSIEKENFDGRASPVGWHSLPFDNDPPSKVSNRAKHSTATLPPRSVTMSSLRRTGQARTPISLTTAPKLRALRTTSSTIPESLIAMRQ</sequence>
<organism evidence="3 4">
    <name type="scientific">Gymnopus androsaceus JB14</name>
    <dbReference type="NCBI Taxonomy" id="1447944"/>
    <lineage>
        <taxon>Eukaryota</taxon>
        <taxon>Fungi</taxon>
        <taxon>Dikarya</taxon>
        <taxon>Basidiomycota</taxon>
        <taxon>Agaricomycotina</taxon>
        <taxon>Agaricomycetes</taxon>
        <taxon>Agaricomycetidae</taxon>
        <taxon>Agaricales</taxon>
        <taxon>Marasmiineae</taxon>
        <taxon>Omphalotaceae</taxon>
        <taxon>Gymnopus</taxon>
    </lineage>
</organism>
<dbReference type="GO" id="GO:0004222">
    <property type="term" value="F:metalloendopeptidase activity"/>
    <property type="evidence" value="ECO:0007669"/>
    <property type="project" value="InterPro"/>
</dbReference>
<evidence type="ECO:0000256" key="1">
    <source>
        <dbReference type="PIRSR" id="PIRSR601842-2"/>
    </source>
</evidence>
<feature type="region of interest" description="Disordered" evidence="2">
    <location>
        <begin position="70"/>
        <end position="112"/>
    </location>
</feature>
<dbReference type="AlphaFoldDB" id="A0A6A4H5Q4"/>
<feature type="compositionally biased region" description="Polar residues" evidence="2">
    <location>
        <begin position="102"/>
        <end position="112"/>
    </location>
</feature>
<feature type="binding site" evidence="1">
    <location>
        <position position="27"/>
    </location>
    <ligand>
        <name>Zn(2+)</name>
        <dbReference type="ChEBI" id="CHEBI:29105"/>
        <note>catalytic</note>
    </ligand>
</feature>
<keyword evidence="1" id="KW-0479">Metal-binding</keyword>
<name>A0A6A4H5Q4_9AGAR</name>